<dbReference type="EMBL" id="JAWZYT010000303">
    <property type="protein sequence ID" value="KAK4325019.1"/>
    <property type="molecule type" value="Genomic_DNA"/>
</dbReference>
<keyword evidence="2 3" id="KW-0539">Nucleus</keyword>
<dbReference type="PROSITE" id="PS50071">
    <property type="entry name" value="HOMEOBOX_2"/>
    <property type="match status" value="1"/>
</dbReference>
<dbReference type="Pfam" id="PF00046">
    <property type="entry name" value="Homeodomain"/>
    <property type="match status" value="1"/>
</dbReference>
<name>A0AAE1QEE1_9EUCA</name>
<evidence type="ECO:0000313" key="6">
    <source>
        <dbReference type="EMBL" id="KAK4325019.1"/>
    </source>
</evidence>
<dbReference type="InterPro" id="IPR001356">
    <property type="entry name" value="HD"/>
</dbReference>
<dbReference type="Proteomes" id="UP001292094">
    <property type="component" value="Unassembled WGS sequence"/>
</dbReference>
<dbReference type="SUPFAM" id="SSF46689">
    <property type="entry name" value="Homeodomain-like"/>
    <property type="match status" value="1"/>
</dbReference>
<dbReference type="Gene3D" id="1.10.10.60">
    <property type="entry name" value="Homeodomain-like"/>
    <property type="match status" value="1"/>
</dbReference>
<feature type="region of interest" description="Disordered" evidence="4">
    <location>
        <begin position="1"/>
        <end position="26"/>
    </location>
</feature>
<comment type="caution">
    <text evidence="6">The sequence shown here is derived from an EMBL/GenBank/DDBJ whole genome shotgun (WGS) entry which is preliminary data.</text>
</comment>
<dbReference type="GO" id="GO:0005634">
    <property type="term" value="C:nucleus"/>
    <property type="evidence" value="ECO:0007669"/>
    <property type="project" value="UniProtKB-SubCell"/>
</dbReference>
<keyword evidence="2 3" id="KW-0371">Homeobox</keyword>
<keyword evidence="7" id="KW-1185">Reference proteome</keyword>
<organism evidence="6 7">
    <name type="scientific">Petrolisthes manimaculis</name>
    <dbReference type="NCBI Taxonomy" id="1843537"/>
    <lineage>
        <taxon>Eukaryota</taxon>
        <taxon>Metazoa</taxon>
        <taxon>Ecdysozoa</taxon>
        <taxon>Arthropoda</taxon>
        <taxon>Crustacea</taxon>
        <taxon>Multicrustacea</taxon>
        <taxon>Malacostraca</taxon>
        <taxon>Eumalacostraca</taxon>
        <taxon>Eucarida</taxon>
        <taxon>Decapoda</taxon>
        <taxon>Pleocyemata</taxon>
        <taxon>Anomura</taxon>
        <taxon>Galatheoidea</taxon>
        <taxon>Porcellanidae</taxon>
        <taxon>Petrolisthes</taxon>
    </lineage>
</organism>
<protein>
    <recommendedName>
        <fullName evidence="5">Homeobox domain-containing protein</fullName>
    </recommendedName>
</protein>
<dbReference type="SMART" id="SM00389">
    <property type="entry name" value="HOX"/>
    <property type="match status" value="1"/>
</dbReference>
<sequence>MVTQVEEVVGSAVDQDGGSSASPLDHLPQYSLVKDNLDYFEGSLGETDGGYYEATTTIPTTTTTSTTTTTTHGYNNDKFTSDMVSYYDSKEQLKSYLKFESCDDDLRLEDDLTSYDDLPSSFYDSSLATSDPQPEDFGLGSFYDGLDSDHNNSLQTDTHTGWTQGVGIGSGKGKIGPLQRRALDSIFTITEKPSRGMALHIASELGLHYLTVKNFFSNGRRRLRRAAAKLSDPERSKRENERRKEKRRLTALASAAITNGDGRTGGINGGTGPKTTATNVPAIDSPSNNQTQHVSPERKALMEKLADKVQRRSGAVQRSLATDFEMAPQHPTHTHALDLLATPHIDTQTQLEELQSHIDTSHIDLHTPQTHTSTLDIQTLQADLYTQHADMQTSHTDIYTQHIDTTTPQTEIYTTKNVIHTPNGDTPTPQDFLTTNSHDLHHTDTWSLF</sequence>
<dbReference type="AlphaFoldDB" id="A0AAE1QEE1"/>
<proteinExistence type="predicted"/>
<evidence type="ECO:0000313" key="7">
    <source>
        <dbReference type="Proteomes" id="UP001292094"/>
    </source>
</evidence>
<feature type="region of interest" description="Disordered" evidence="4">
    <location>
        <begin position="226"/>
        <end position="248"/>
    </location>
</feature>
<evidence type="ECO:0000256" key="2">
    <source>
        <dbReference type="PROSITE-ProRule" id="PRU00108"/>
    </source>
</evidence>
<comment type="subcellular location">
    <subcellularLocation>
        <location evidence="1 2 3">Nucleus</location>
    </subcellularLocation>
</comment>
<feature type="DNA-binding region" description="Homeobox" evidence="2">
    <location>
        <begin position="181"/>
        <end position="227"/>
    </location>
</feature>
<gene>
    <name evidence="6" type="ORF">Pmani_004376</name>
</gene>
<dbReference type="InterPro" id="IPR009057">
    <property type="entry name" value="Homeodomain-like_sf"/>
</dbReference>
<evidence type="ECO:0000259" key="5">
    <source>
        <dbReference type="PROSITE" id="PS50071"/>
    </source>
</evidence>
<evidence type="ECO:0000256" key="1">
    <source>
        <dbReference type="ARBA" id="ARBA00004123"/>
    </source>
</evidence>
<dbReference type="CDD" id="cd00086">
    <property type="entry name" value="homeodomain"/>
    <property type="match status" value="1"/>
</dbReference>
<evidence type="ECO:0000256" key="4">
    <source>
        <dbReference type="SAM" id="MobiDB-lite"/>
    </source>
</evidence>
<feature type="domain" description="Homeobox" evidence="5">
    <location>
        <begin position="179"/>
        <end position="226"/>
    </location>
</feature>
<evidence type="ECO:0000256" key="3">
    <source>
        <dbReference type="RuleBase" id="RU000682"/>
    </source>
</evidence>
<feature type="compositionally biased region" description="Basic and acidic residues" evidence="4">
    <location>
        <begin position="231"/>
        <end position="243"/>
    </location>
</feature>
<dbReference type="GO" id="GO:0003677">
    <property type="term" value="F:DNA binding"/>
    <property type="evidence" value="ECO:0007669"/>
    <property type="project" value="UniProtKB-UniRule"/>
</dbReference>
<accession>A0AAE1QEE1</accession>
<reference evidence="6" key="1">
    <citation type="submission" date="2023-11" db="EMBL/GenBank/DDBJ databases">
        <title>Genome assemblies of two species of porcelain crab, Petrolisthes cinctipes and Petrolisthes manimaculis (Anomura: Porcellanidae).</title>
        <authorList>
            <person name="Angst P."/>
        </authorList>
    </citation>
    <scope>NUCLEOTIDE SEQUENCE</scope>
    <source>
        <strain evidence="6">PB745_02</strain>
        <tissue evidence="6">Gill</tissue>
    </source>
</reference>
<keyword evidence="2 3" id="KW-0238">DNA-binding</keyword>